<proteinExistence type="predicted"/>
<dbReference type="AlphaFoldDB" id="A0A7S3VNB9"/>
<accession>A0A7S3VNB9</accession>
<evidence type="ECO:0000313" key="2">
    <source>
        <dbReference type="EMBL" id="CAE0497245.1"/>
    </source>
</evidence>
<feature type="region of interest" description="Disordered" evidence="1">
    <location>
        <begin position="1"/>
        <end position="349"/>
    </location>
</feature>
<reference evidence="2" key="1">
    <citation type="submission" date="2021-01" db="EMBL/GenBank/DDBJ databases">
        <authorList>
            <person name="Corre E."/>
            <person name="Pelletier E."/>
            <person name="Niang G."/>
            <person name="Scheremetjew M."/>
            <person name="Finn R."/>
            <person name="Kale V."/>
            <person name="Holt S."/>
            <person name="Cochrane G."/>
            <person name="Meng A."/>
            <person name="Brown T."/>
            <person name="Cohen L."/>
        </authorList>
    </citation>
    <scope>NUCLEOTIDE SEQUENCE</scope>
    <source>
        <strain evidence="2">CCMP1320</strain>
    </source>
</reference>
<name>A0A7S3VNB9_DUNTE</name>
<organism evidence="2">
    <name type="scientific">Dunaliella tertiolecta</name>
    <name type="common">Green alga</name>
    <dbReference type="NCBI Taxonomy" id="3047"/>
    <lineage>
        <taxon>Eukaryota</taxon>
        <taxon>Viridiplantae</taxon>
        <taxon>Chlorophyta</taxon>
        <taxon>core chlorophytes</taxon>
        <taxon>Chlorophyceae</taxon>
        <taxon>CS clade</taxon>
        <taxon>Chlamydomonadales</taxon>
        <taxon>Dunaliellaceae</taxon>
        <taxon>Dunaliella</taxon>
    </lineage>
</organism>
<gene>
    <name evidence="2" type="ORF">DTER00134_LOCUS12318</name>
</gene>
<feature type="compositionally biased region" description="Polar residues" evidence="1">
    <location>
        <begin position="135"/>
        <end position="144"/>
    </location>
</feature>
<dbReference type="EMBL" id="HBIP01020716">
    <property type="protein sequence ID" value="CAE0497245.1"/>
    <property type="molecule type" value="Transcribed_RNA"/>
</dbReference>
<protein>
    <submittedName>
        <fullName evidence="2">Uncharacterized protein</fullName>
    </submittedName>
</protein>
<sequence length="349" mass="37033">MDAPRANLQAKLDSSPNWSYVPHNSVYEEYEDSSHTGESSINLTDGKQEHRSGDLDSASVTAHSSKPGKKSVWKPSSLQKWAKKKLGALQAKAADSSIFPGPAAQPPPQQQQQQQQQRRSLESPTHKQAHGSVNVERSSFSSPTQQQQQQQQTPGNAQEGDDVPRASPFSPLHQHSLKSGTHRPGSIWGNSSNSYQNSQPPRATIVAGVQQQQQQQHTALSNVPPYGFAASRYSHPEPSSSSSSAPGALPTRSSHSSSVTGALPTRSSHSGSHNSVDPLMGGSLQSGGASRGPVGNAAAAPPPSPPPPAVVAYQMSAQAQGPGQQQQQQQQQQRQQLHDQKVHTAVAAA</sequence>
<feature type="compositionally biased region" description="Low complexity" evidence="1">
    <location>
        <begin position="190"/>
        <end position="199"/>
    </location>
</feature>
<evidence type="ECO:0000256" key="1">
    <source>
        <dbReference type="SAM" id="MobiDB-lite"/>
    </source>
</evidence>
<feature type="compositionally biased region" description="Polar residues" evidence="1">
    <location>
        <begin position="251"/>
        <end position="275"/>
    </location>
</feature>
<feature type="compositionally biased region" description="Polar residues" evidence="1">
    <location>
        <begin position="36"/>
        <end position="45"/>
    </location>
</feature>
<feature type="compositionally biased region" description="Pro residues" evidence="1">
    <location>
        <begin position="300"/>
        <end position="309"/>
    </location>
</feature>
<feature type="compositionally biased region" description="Low complexity" evidence="1">
    <location>
        <begin position="317"/>
        <end position="335"/>
    </location>
</feature>